<evidence type="ECO:0000256" key="4">
    <source>
        <dbReference type="ARBA" id="ARBA00022538"/>
    </source>
</evidence>
<dbReference type="Pfam" id="PF06736">
    <property type="entry name" value="TMEM175"/>
    <property type="match status" value="1"/>
</dbReference>
<feature type="transmembrane region" description="Helical" evidence="13">
    <location>
        <begin position="158"/>
        <end position="178"/>
    </location>
</feature>
<comment type="catalytic activity">
    <reaction evidence="12">
        <text>K(+)(in) = K(+)(out)</text>
        <dbReference type="Rhea" id="RHEA:29463"/>
        <dbReference type="ChEBI" id="CHEBI:29103"/>
    </reaction>
</comment>
<organism evidence="14 15">
    <name type="scientific">Terricaulis silvestris</name>
    <dbReference type="NCBI Taxonomy" id="2686094"/>
    <lineage>
        <taxon>Bacteria</taxon>
        <taxon>Pseudomonadati</taxon>
        <taxon>Pseudomonadota</taxon>
        <taxon>Alphaproteobacteria</taxon>
        <taxon>Caulobacterales</taxon>
        <taxon>Caulobacteraceae</taxon>
        <taxon>Terricaulis</taxon>
    </lineage>
</organism>
<feature type="transmembrane region" description="Helical" evidence="13">
    <location>
        <begin position="52"/>
        <end position="74"/>
    </location>
</feature>
<accession>A0A6I6MNR9</accession>
<name>A0A6I6MNR9_9CAUL</name>
<reference evidence="15" key="1">
    <citation type="submission" date="2019-12" db="EMBL/GenBank/DDBJ databases">
        <title>Complete genome of Terracaulis silvestris 0127_4.</title>
        <authorList>
            <person name="Vieira S."/>
            <person name="Riedel T."/>
            <person name="Sproer C."/>
            <person name="Pascual J."/>
            <person name="Boedeker C."/>
            <person name="Overmann J."/>
        </authorList>
    </citation>
    <scope>NUCLEOTIDE SEQUENCE [LARGE SCALE GENOMIC DNA]</scope>
    <source>
        <strain evidence="15">0127_4</strain>
    </source>
</reference>
<evidence type="ECO:0000256" key="8">
    <source>
        <dbReference type="ARBA" id="ARBA00022989"/>
    </source>
</evidence>
<dbReference type="GO" id="GO:0005267">
    <property type="term" value="F:potassium channel activity"/>
    <property type="evidence" value="ECO:0007669"/>
    <property type="project" value="UniProtKB-KW"/>
</dbReference>
<keyword evidence="5 13" id="KW-0812">Transmembrane</keyword>
<evidence type="ECO:0000256" key="13">
    <source>
        <dbReference type="SAM" id="Phobius"/>
    </source>
</evidence>
<comment type="similarity">
    <text evidence="2">Belongs to the TMEM175 family.</text>
</comment>
<gene>
    <name evidence="14" type="ORF">DSM104635_02622</name>
</gene>
<evidence type="ECO:0000256" key="7">
    <source>
        <dbReference type="ARBA" id="ARBA00022958"/>
    </source>
</evidence>
<evidence type="ECO:0000313" key="15">
    <source>
        <dbReference type="Proteomes" id="UP000431269"/>
    </source>
</evidence>
<evidence type="ECO:0000256" key="11">
    <source>
        <dbReference type="ARBA" id="ARBA00023303"/>
    </source>
</evidence>
<protein>
    <recommendedName>
        <fullName evidence="16">Integral membrane protein</fullName>
    </recommendedName>
</protein>
<keyword evidence="15" id="KW-1185">Reference proteome</keyword>
<evidence type="ECO:0000256" key="2">
    <source>
        <dbReference type="ARBA" id="ARBA00006920"/>
    </source>
</evidence>
<proteinExistence type="inferred from homology"/>
<dbReference type="RefSeq" id="WP_158766605.1">
    <property type="nucleotide sequence ID" value="NZ_CP047045.1"/>
</dbReference>
<evidence type="ECO:0000256" key="9">
    <source>
        <dbReference type="ARBA" id="ARBA00023065"/>
    </source>
</evidence>
<feature type="transmembrane region" description="Helical" evidence="13">
    <location>
        <begin position="123"/>
        <end position="146"/>
    </location>
</feature>
<comment type="subcellular location">
    <subcellularLocation>
        <location evidence="1">Membrane</location>
        <topology evidence="1">Multi-pass membrane protein</topology>
    </subcellularLocation>
</comment>
<dbReference type="AlphaFoldDB" id="A0A6I6MNR9"/>
<evidence type="ECO:0000256" key="10">
    <source>
        <dbReference type="ARBA" id="ARBA00023136"/>
    </source>
</evidence>
<evidence type="ECO:0000256" key="1">
    <source>
        <dbReference type="ARBA" id="ARBA00004141"/>
    </source>
</evidence>
<evidence type="ECO:0000256" key="6">
    <source>
        <dbReference type="ARBA" id="ARBA00022826"/>
    </source>
</evidence>
<dbReference type="EMBL" id="CP047045">
    <property type="protein sequence ID" value="QGZ95771.1"/>
    <property type="molecule type" value="Genomic_DNA"/>
</dbReference>
<evidence type="ECO:0000256" key="12">
    <source>
        <dbReference type="ARBA" id="ARBA00034430"/>
    </source>
</evidence>
<feature type="transmembrane region" description="Helical" evidence="13">
    <location>
        <begin position="184"/>
        <end position="205"/>
    </location>
</feature>
<keyword evidence="8 13" id="KW-1133">Transmembrane helix</keyword>
<evidence type="ECO:0008006" key="16">
    <source>
        <dbReference type="Google" id="ProtNLM"/>
    </source>
</evidence>
<keyword evidence="4" id="KW-0633">Potassium transport</keyword>
<keyword evidence="9" id="KW-0406">Ion transport</keyword>
<keyword evidence="11" id="KW-0407">Ion channel</keyword>
<keyword evidence="10 13" id="KW-0472">Membrane</keyword>
<keyword evidence="6" id="KW-0631">Potassium channel</keyword>
<evidence type="ECO:0000313" key="14">
    <source>
        <dbReference type="EMBL" id="QGZ95771.1"/>
    </source>
</evidence>
<evidence type="ECO:0000256" key="5">
    <source>
        <dbReference type="ARBA" id="ARBA00022692"/>
    </source>
</evidence>
<sequence>MSHHESAAQGPDARMVDRMLFFSDAVFAIVLTLLAIELHAPEIHESGLWPALAAMGAQFFAFGLSFALIGLWWLIHMRVMRKLTHFDWPTAICNLLLLASITLLPFASAVFGENFADMDALQFYWWVSAATASSMTLTFLVAARDGGRLIGGISMGEWLFRLTQSLAPVIAFLAGVYFCATDQVWPARFAAFIMFPIMMLGRVFYRAPKPVKA</sequence>
<keyword evidence="3" id="KW-0813">Transport</keyword>
<dbReference type="KEGG" id="tsv:DSM104635_02622"/>
<dbReference type="InterPro" id="IPR010617">
    <property type="entry name" value="TMEM175-like"/>
</dbReference>
<evidence type="ECO:0000256" key="3">
    <source>
        <dbReference type="ARBA" id="ARBA00022448"/>
    </source>
</evidence>
<feature type="transmembrane region" description="Helical" evidence="13">
    <location>
        <begin position="86"/>
        <end position="111"/>
    </location>
</feature>
<dbReference type="GO" id="GO:0016020">
    <property type="term" value="C:membrane"/>
    <property type="evidence" value="ECO:0007669"/>
    <property type="project" value="UniProtKB-SubCell"/>
</dbReference>
<dbReference type="GO" id="GO:0015252">
    <property type="term" value="F:proton channel activity"/>
    <property type="evidence" value="ECO:0007669"/>
    <property type="project" value="InterPro"/>
</dbReference>
<dbReference type="Proteomes" id="UP000431269">
    <property type="component" value="Chromosome"/>
</dbReference>
<feature type="transmembrane region" description="Helical" evidence="13">
    <location>
        <begin position="20"/>
        <end position="40"/>
    </location>
</feature>
<keyword evidence="7" id="KW-0630">Potassium</keyword>